<protein>
    <submittedName>
        <fullName evidence="1">Cytoplasmic incompatibility factor CifB</fullName>
    </submittedName>
</protein>
<reference evidence="1" key="1">
    <citation type="submission" date="2019-07" db="EMBL/GenBank/DDBJ databases">
        <title>Genome assemblies of Wolbachia strains wAlbA and wAlbB in wild caught Aedes albopictus specimens.</title>
        <authorList>
            <person name="Kulkarni A."/>
            <person name="Yu W."/>
            <person name="Xue R.-D."/>
            <person name="Ma Y."/>
            <person name="Xu J."/>
        </authorList>
    </citation>
    <scope>NUCLEOTIDE SEQUENCE</scope>
    <source>
        <strain evidence="1">FL2016</strain>
    </source>
</reference>
<accession>A0A6H2NSW7</accession>
<feature type="non-terminal residue" evidence="1">
    <location>
        <position position="135"/>
    </location>
</feature>
<organism evidence="1">
    <name type="scientific">Wolbachia pipientis</name>
    <dbReference type="NCBI Taxonomy" id="955"/>
    <lineage>
        <taxon>Bacteria</taxon>
        <taxon>Pseudomonadati</taxon>
        <taxon>Pseudomonadota</taxon>
        <taxon>Alphaproteobacteria</taxon>
        <taxon>Rickettsiales</taxon>
        <taxon>Anaplasmataceae</taxon>
        <taxon>Wolbachieae</taxon>
        <taxon>Wolbachia</taxon>
    </lineage>
</organism>
<dbReference type="Proteomes" id="UP000217566">
    <property type="component" value="Unassembled WGS sequence"/>
</dbReference>
<feature type="non-terminal residue" evidence="1">
    <location>
        <position position="1"/>
    </location>
</feature>
<name>A0A6H2NSW7_WOLPI</name>
<dbReference type="AlphaFoldDB" id="A0A6H2NSW7"/>
<proteinExistence type="predicted"/>
<sequence>AVFNAGAQRVEDLISIPQELYIHRLDRSTRGLVGPESVIDENPPEGLLSDQTRENFRRFYTERKPGQNSIFLLDIDDNLHVPFSYLQGTRAQVIETLKSRIRGGDNSIPTAQEIRRQIRDILGNQGIEVNDLLTL</sequence>
<comment type="caution">
    <text evidence="1">The sequence shown here is derived from an EMBL/GenBank/DDBJ whole genome shotgun (WGS) entry which is preliminary data.</text>
</comment>
<dbReference type="EMBL" id="NWVK02000235">
    <property type="protein sequence ID" value="TVS85356.1"/>
    <property type="molecule type" value="Genomic_DNA"/>
</dbReference>
<evidence type="ECO:0000313" key="1">
    <source>
        <dbReference type="EMBL" id="TVS85356.1"/>
    </source>
</evidence>
<gene>
    <name evidence="1" type="ORF">COM43_004385</name>
</gene>